<dbReference type="InterPro" id="IPR042303">
    <property type="entry name" value="Malonyl_CoA_deC_C_sf"/>
</dbReference>
<feature type="domain" description="Malonyl-CoA decarboxylase N-terminal" evidence="2">
    <location>
        <begin position="97"/>
        <end position="184"/>
    </location>
</feature>
<dbReference type="GO" id="GO:0050080">
    <property type="term" value="F:malonyl-CoA decarboxylase activity"/>
    <property type="evidence" value="ECO:0007669"/>
    <property type="project" value="InterPro"/>
</dbReference>
<dbReference type="RefSeq" id="WP_073375963.1">
    <property type="nucleotide sequence ID" value="NZ_FQXS01000012.1"/>
</dbReference>
<dbReference type="InterPro" id="IPR038351">
    <property type="entry name" value="MCD_N_sf"/>
</dbReference>
<protein>
    <submittedName>
        <fullName evidence="3">Malonyl-CoA decarboxylase</fullName>
    </submittedName>
</protein>
<dbReference type="InterPro" id="IPR035372">
    <property type="entry name" value="MCD_N"/>
</dbReference>
<dbReference type="Pfam" id="PF17408">
    <property type="entry name" value="MCD_N"/>
    <property type="match status" value="1"/>
</dbReference>
<evidence type="ECO:0000259" key="1">
    <source>
        <dbReference type="Pfam" id="PF05292"/>
    </source>
</evidence>
<evidence type="ECO:0000313" key="4">
    <source>
        <dbReference type="Proteomes" id="UP000184139"/>
    </source>
</evidence>
<dbReference type="EMBL" id="FQXS01000012">
    <property type="protein sequence ID" value="SHH85035.1"/>
    <property type="molecule type" value="Genomic_DNA"/>
</dbReference>
<dbReference type="InterPro" id="IPR007956">
    <property type="entry name" value="Malonyl_CoA_deC_C"/>
</dbReference>
<dbReference type="Gene3D" id="3.40.630.150">
    <property type="entry name" value="Malonyl-CoA decarboxylase, catalytic domain"/>
    <property type="match status" value="1"/>
</dbReference>
<keyword evidence="4" id="KW-1185">Reference proteome</keyword>
<evidence type="ECO:0000259" key="2">
    <source>
        <dbReference type="Pfam" id="PF17408"/>
    </source>
</evidence>
<gene>
    <name evidence="3" type="ORF">SAMN02745124_02196</name>
</gene>
<dbReference type="STRING" id="1121409.SAMN02745124_02196"/>
<dbReference type="OrthoDB" id="5292736at2"/>
<dbReference type="InterPro" id="IPR038917">
    <property type="entry name" value="Malonyl_CoA_deC"/>
</dbReference>
<proteinExistence type="predicted"/>
<dbReference type="Proteomes" id="UP000184139">
    <property type="component" value="Unassembled WGS sequence"/>
</dbReference>
<feature type="domain" description="Malonyl-CoA decarboxylase C-terminal" evidence="1">
    <location>
        <begin position="187"/>
        <end position="445"/>
    </location>
</feature>
<name>A0A1M5WBZ8_9BACT</name>
<organism evidence="3 4">
    <name type="scientific">Desulfofustis glycolicus DSM 9705</name>
    <dbReference type="NCBI Taxonomy" id="1121409"/>
    <lineage>
        <taxon>Bacteria</taxon>
        <taxon>Pseudomonadati</taxon>
        <taxon>Thermodesulfobacteriota</taxon>
        <taxon>Desulfobulbia</taxon>
        <taxon>Desulfobulbales</taxon>
        <taxon>Desulfocapsaceae</taxon>
        <taxon>Desulfofustis</taxon>
    </lineage>
</organism>
<accession>A0A1M5WBZ8</accession>
<evidence type="ECO:0000313" key="3">
    <source>
        <dbReference type="EMBL" id="SHH85035.1"/>
    </source>
</evidence>
<dbReference type="AlphaFoldDB" id="A0A1M5WBZ8"/>
<reference evidence="3 4" key="1">
    <citation type="submission" date="2016-11" db="EMBL/GenBank/DDBJ databases">
        <authorList>
            <person name="Jaros S."/>
            <person name="Januszkiewicz K."/>
            <person name="Wedrychowicz H."/>
        </authorList>
    </citation>
    <scope>NUCLEOTIDE SEQUENCE [LARGE SCALE GENOMIC DNA]</scope>
    <source>
        <strain evidence="3 4">DSM 9705</strain>
    </source>
</reference>
<dbReference type="PANTHER" id="PTHR28641">
    <property type="match status" value="1"/>
</dbReference>
<sequence>MNDKETTTEPREPLWDRTLRRIREFWPLGDPAALKDVVGTDLPAADLSKVRAKIDACLAGEGGEVSARARAAELGETYAVLGITGRRRFLELLAASYDVDNESLETAIGEWRLAQDAIARQQAAAGLRDVLEPPRIRLLRQFNGLQGGVKFLVDLRAELIGWARESRELRALDRDICRLLGSWFDIGFLELQRITWNTSAALLEKLIRYEAVHEITSWQDLKNRLEGDRCCYAFFHPHMPHEPLIFVEVALVNGISTSIHQLLDERAPAGDPAGADTAIFYSISNCQAGLAGVSFGNFLIKRVVADLTSKLPNLKTFSTLSPIPGFIDWLRQQEEVPELVDVDSEAVACLRAEPIDVDCFSRLLLPEQSTAGPGEKQRGQHLQQALLQLCARYLLTAKRGRQAWDRVAHFHLTNGAQIRQINWAANRSDRGVRESAGMMVNYLYDLTSIEKHHEAYSSQGHISAAAPVKKLVK</sequence>
<dbReference type="PANTHER" id="PTHR28641:SF1">
    <property type="entry name" value="MALONYL-COA DECARBOXYLASE, MITOCHONDRIAL"/>
    <property type="match status" value="1"/>
</dbReference>
<dbReference type="GO" id="GO:0006633">
    <property type="term" value="P:fatty acid biosynthetic process"/>
    <property type="evidence" value="ECO:0007669"/>
    <property type="project" value="InterPro"/>
</dbReference>
<dbReference type="Gene3D" id="1.20.140.90">
    <property type="entry name" value="Malonyl-CoA decarboxylase, oligemerization domain"/>
    <property type="match status" value="1"/>
</dbReference>
<dbReference type="Pfam" id="PF05292">
    <property type="entry name" value="MCD"/>
    <property type="match status" value="1"/>
</dbReference>